<dbReference type="InterPro" id="IPR001269">
    <property type="entry name" value="DUS_fam"/>
</dbReference>
<evidence type="ECO:0000256" key="2">
    <source>
        <dbReference type="ARBA" id="ARBA00022555"/>
    </source>
</evidence>
<evidence type="ECO:0000256" key="4">
    <source>
        <dbReference type="ARBA" id="ARBA00022643"/>
    </source>
</evidence>
<feature type="binding site" evidence="13">
    <location>
        <position position="144"/>
    </location>
    <ligand>
        <name>FMN</name>
        <dbReference type="ChEBI" id="CHEBI:58210"/>
    </ligand>
</feature>
<comment type="cofactor">
    <cofactor evidence="11 13">
        <name>FMN</name>
        <dbReference type="ChEBI" id="CHEBI:58210"/>
    </cofactor>
</comment>
<dbReference type="GO" id="GO:0017150">
    <property type="term" value="F:tRNA dihydrouridine synthase activity"/>
    <property type="evidence" value="ECO:0007669"/>
    <property type="project" value="InterPro"/>
</dbReference>
<evidence type="ECO:0000256" key="6">
    <source>
        <dbReference type="ARBA" id="ARBA00022857"/>
    </source>
</evidence>
<keyword evidence="13" id="KW-0547">Nucleotide-binding</keyword>
<comment type="similarity">
    <text evidence="11">Belongs to the dus family.</text>
</comment>
<dbReference type="GO" id="GO:0000049">
    <property type="term" value="F:tRNA binding"/>
    <property type="evidence" value="ECO:0007669"/>
    <property type="project" value="UniProtKB-KW"/>
</dbReference>
<reference evidence="15" key="1">
    <citation type="submission" date="2019-04" db="EMBL/GenBank/DDBJ databases">
        <title>Evolution of Biomass-Degrading Anaerobic Consortia Revealed by Metagenomics.</title>
        <authorList>
            <person name="Peng X."/>
        </authorList>
    </citation>
    <scope>NUCLEOTIDE SEQUENCE</scope>
    <source>
        <strain evidence="15">SIG551</strain>
    </source>
</reference>
<evidence type="ECO:0000313" key="15">
    <source>
        <dbReference type="EMBL" id="MBE6834180.1"/>
    </source>
</evidence>
<evidence type="ECO:0000256" key="5">
    <source>
        <dbReference type="ARBA" id="ARBA00022694"/>
    </source>
</evidence>
<gene>
    <name evidence="15" type="primary">dusB</name>
    <name evidence="15" type="ORF">E7512_11500</name>
</gene>
<dbReference type="InterPro" id="IPR004652">
    <property type="entry name" value="DusB-like"/>
</dbReference>
<feature type="binding site" evidence="13">
    <location>
        <begin position="229"/>
        <end position="230"/>
    </location>
    <ligand>
        <name>FMN</name>
        <dbReference type="ChEBI" id="CHEBI:58210"/>
    </ligand>
</feature>
<evidence type="ECO:0000256" key="8">
    <source>
        <dbReference type="ARBA" id="ARBA00023002"/>
    </source>
</evidence>
<dbReference type="InterPro" id="IPR013785">
    <property type="entry name" value="Aldolase_TIM"/>
</dbReference>
<dbReference type="Pfam" id="PF01207">
    <property type="entry name" value="Dus"/>
    <property type="match status" value="1"/>
</dbReference>
<dbReference type="PANTHER" id="PTHR45846:SF1">
    <property type="entry name" value="TRNA-DIHYDROURIDINE(47) SYNTHASE [NAD(P)(+)]-LIKE"/>
    <property type="match status" value="1"/>
</dbReference>
<keyword evidence="5 11" id="KW-0819">tRNA processing</keyword>
<evidence type="ECO:0000256" key="7">
    <source>
        <dbReference type="ARBA" id="ARBA00022884"/>
    </source>
</evidence>
<dbReference type="CDD" id="cd02801">
    <property type="entry name" value="DUS_like_FMN"/>
    <property type="match status" value="1"/>
</dbReference>
<dbReference type="InterPro" id="IPR035587">
    <property type="entry name" value="DUS-like_FMN-bd"/>
</dbReference>
<evidence type="ECO:0000256" key="12">
    <source>
        <dbReference type="PIRSR" id="PIRSR006621-1"/>
    </source>
</evidence>
<evidence type="ECO:0000259" key="14">
    <source>
        <dbReference type="Pfam" id="PF01207"/>
    </source>
</evidence>
<evidence type="ECO:0000313" key="16">
    <source>
        <dbReference type="Proteomes" id="UP000754750"/>
    </source>
</evidence>
<feature type="domain" description="DUS-like FMN-binding" evidence="14">
    <location>
        <begin position="14"/>
        <end position="309"/>
    </location>
</feature>
<evidence type="ECO:0000256" key="13">
    <source>
        <dbReference type="PIRSR" id="PIRSR006621-2"/>
    </source>
</evidence>
<dbReference type="AlphaFoldDB" id="A0A928Q5T7"/>
<dbReference type="PANTHER" id="PTHR45846">
    <property type="entry name" value="TRNA-DIHYDROURIDINE(47) SYNTHASE [NAD(P)(+)]-LIKE"/>
    <property type="match status" value="1"/>
</dbReference>
<proteinExistence type="inferred from homology"/>
<keyword evidence="7" id="KW-0694">RNA-binding</keyword>
<keyword evidence="3 11" id="KW-0285">Flavoprotein</keyword>
<sequence length="331" mass="35607">MKLGSFQIEGRAALAPMAGITDASFRQLCVDFGAGYVVTEMVSAQGLTYKNYKTNQLMKLSDTERPAAIQLFGDEPDYLARGAEIAMNFSPDAIDINMGCPAPKVCGTSGRGHGSGSALMKEPELCGKIVAAVKAAVDVPVTVKMRKGWDKNSVNAVEIAQICEAAGADAIAVHGRTREQMYQPSADWEIIAAVKQAVKIPVIGNGDITDAKSAAKMLEQTGCDMVMIGRAALGNPWIFREVHAYLTTGVLLPPPTLNERLLVMLRHVRAMCEDKGEDRAMREARKHAGWYLKGLPNAASFRREAGQLTVFRDIELLAQKVLSSAAGGALR</sequence>
<dbReference type="PIRSF" id="PIRSF006621">
    <property type="entry name" value="Dus"/>
    <property type="match status" value="1"/>
</dbReference>
<comment type="catalytic activity">
    <reaction evidence="9">
        <text>a 5,6-dihydrouridine in tRNA + NADP(+) = a uridine in tRNA + NADPH + H(+)</text>
        <dbReference type="Rhea" id="RHEA:23624"/>
        <dbReference type="Rhea" id="RHEA-COMP:13339"/>
        <dbReference type="Rhea" id="RHEA-COMP:13887"/>
        <dbReference type="ChEBI" id="CHEBI:15378"/>
        <dbReference type="ChEBI" id="CHEBI:57783"/>
        <dbReference type="ChEBI" id="CHEBI:58349"/>
        <dbReference type="ChEBI" id="CHEBI:65315"/>
        <dbReference type="ChEBI" id="CHEBI:74443"/>
    </reaction>
</comment>
<dbReference type="GO" id="GO:0050660">
    <property type="term" value="F:flavin adenine dinucleotide binding"/>
    <property type="evidence" value="ECO:0007669"/>
    <property type="project" value="InterPro"/>
</dbReference>
<protein>
    <recommendedName>
        <fullName evidence="11">tRNA-dihydrouridine synthase</fullName>
        <ecNumber evidence="11">1.3.1.-</ecNumber>
    </recommendedName>
</protein>
<feature type="binding site" evidence="13">
    <location>
        <begin position="16"/>
        <end position="18"/>
    </location>
    <ligand>
        <name>FMN</name>
        <dbReference type="ChEBI" id="CHEBI:58210"/>
    </ligand>
</feature>
<dbReference type="SUPFAM" id="SSF51395">
    <property type="entry name" value="FMN-linked oxidoreductases"/>
    <property type="match status" value="1"/>
</dbReference>
<keyword evidence="6" id="KW-0521">NADP</keyword>
<accession>A0A928Q5T7</accession>
<evidence type="ECO:0000256" key="1">
    <source>
        <dbReference type="ARBA" id="ARBA00002790"/>
    </source>
</evidence>
<feature type="binding site" evidence="13">
    <location>
        <position position="174"/>
    </location>
    <ligand>
        <name>FMN</name>
        <dbReference type="ChEBI" id="CHEBI:58210"/>
    </ligand>
</feature>
<name>A0A928Q5T7_9FIRM</name>
<dbReference type="Gene3D" id="3.20.20.70">
    <property type="entry name" value="Aldolase class I"/>
    <property type="match status" value="1"/>
</dbReference>
<feature type="binding site" evidence="13">
    <location>
        <position position="70"/>
    </location>
    <ligand>
        <name>FMN</name>
        <dbReference type="ChEBI" id="CHEBI:58210"/>
    </ligand>
</feature>
<dbReference type="InterPro" id="IPR024036">
    <property type="entry name" value="tRNA-dHydroUridine_Synthase_C"/>
</dbReference>
<comment type="function">
    <text evidence="1 11">Catalyzes the synthesis of 5,6-dihydrouridine (D), a modified base found in the D-loop of most tRNAs, via the reduction of the C5-C6 double bond in target uridines.</text>
</comment>
<dbReference type="EC" id="1.3.1.-" evidence="11"/>
<dbReference type="Proteomes" id="UP000754750">
    <property type="component" value="Unassembled WGS sequence"/>
</dbReference>
<evidence type="ECO:0000256" key="11">
    <source>
        <dbReference type="PIRNR" id="PIRNR006621"/>
    </source>
</evidence>
<keyword evidence="8 11" id="KW-0560">Oxidoreductase</keyword>
<evidence type="ECO:0000256" key="10">
    <source>
        <dbReference type="ARBA" id="ARBA00048802"/>
    </source>
</evidence>
<dbReference type="NCBIfam" id="TIGR00737">
    <property type="entry name" value="nifR3_yhdG"/>
    <property type="match status" value="1"/>
</dbReference>
<dbReference type="Gene3D" id="1.10.1200.80">
    <property type="entry name" value="Putative flavin oxidoreducatase, domain 2"/>
    <property type="match status" value="1"/>
</dbReference>
<dbReference type="RefSeq" id="WP_020073693.1">
    <property type="nucleotide sequence ID" value="NZ_JBKWRC010000003.1"/>
</dbReference>
<evidence type="ECO:0000256" key="3">
    <source>
        <dbReference type="ARBA" id="ARBA00022630"/>
    </source>
</evidence>
<keyword evidence="2" id="KW-0820">tRNA-binding</keyword>
<keyword evidence="4 11" id="KW-0288">FMN</keyword>
<feature type="active site" description="Proton donor" evidence="12">
    <location>
        <position position="100"/>
    </location>
</feature>
<comment type="caution">
    <text evidence="15">The sequence shown here is derived from an EMBL/GenBank/DDBJ whole genome shotgun (WGS) entry which is preliminary data.</text>
</comment>
<evidence type="ECO:0000256" key="9">
    <source>
        <dbReference type="ARBA" id="ARBA00048205"/>
    </source>
</evidence>
<dbReference type="EMBL" id="SVNY01000006">
    <property type="protein sequence ID" value="MBE6834180.1"/>
    <property type="molecule type" value="Genomic_DNA"/>
</dbReference>
<organism evidence="15 16">
    <name type="scientific">Faecalispora sporosphaeroides</name>
    <dbReference type="NCBI Taxonomy" id="1549"/>
    <lineage>
        <taxon>Bacteria</taxon>
        <taxon>Bacillati</taxon>
        <taxon>Bacillota</taxon>
        <taxon>Clostridia</taxon>
        <taxon>Eubacteriales</taxon>
        <taxon>Oscillospiraceae</taxon>
        <taxon>Faecalispora</taxon>
    </lineage>
</organism>
<comment type="catalytic activity">
    <reaction evidence="10">
        <text>a 5,6-dihydrouridine in tRNA + NAD(+) = a uridine in tRNA + NADH + H(+)</text>
        <dbReference type="Rhea" id="RHEA:54452"/>
        <dbReference type="Rhea" id="RHEA-COMP:13339"/>
        <dbReference type="Rhea" id="RHEA-COMP:13887"/>
        <dbReference type="ChEBI" id="CHEBI:15378"/>
        <dbReference type="ChEBI" id="CHEBI:57540"/>
        <dbReference type="ChEBI" id="CHEBI:57945"/>
        <dbReference type="ChEBI" id="CHEBI:65315"/>
        <dbReference type="ChEBI" id="CHEBI:74443"/>
    </reaction>
</comment>